<feature type="domain" description="Metallo-beta-lactamase" evidence="2">
    <location>
        <begin position="19"/>
        <end position="220"/>
    </location>
</feature>
<dbReference type="EMBL" id="CYHG01000006">
    <property type="protein sequence ID" value="CUB04240.1"/>
    <property type="molecule type" value="Genomic_DNA"/>
</dbReference>
<accession>A0A0K6IM99</accession>
<dbReference type="Proteomes" id="UP000182769">
    <property type="component" value="Unassembled WGS sequence"/>
</dbReference>
<dbReference type="PANTHER" id="PTHR43546:SF9">
    <property type="entry name" value="L-ASCORBATE-6-PHOSPHATE LACTONASE ULAG-RELATED"/>
    <property type="match status" value="1"/>
</dbReference>
<evidence type="ECO:0000313" key="3">
    <source>
        <dbReference type="EMBL" id="CUB04240.1"/>
    </source>
</evidence>
<proteinExistence type="predicted"/>
<dbReference type="InterPro" id="IPR050114">
    <property type="entry name" value="UPF0173_UPF0282_UlaG_hydrolase"/>
</dbReference>
<reference evidence="4" key="1">
    <citation type="submission" date="2015-08" db="EMBL/GenBank/DDBJ databases">
        <authorList>
            <person name="Varghese N."/>
        </authorList>
    </citation>
    <scope>NUCLEOTIDE SEQUENCE [LARGE SCALE GENOMIC DNA]</scope>
    <source>
        <strain evidence="4">JCM 18476</strain>
    </source>
</reference>
<dbReference type="InterPro" id="IPR001279">
    <property type="entry name" value="Metallo-B-lactamas"/>
</dbReference>
<keyword evidence="1" id="KW-0378">Hydrolase</keyword>
<evidence type="ECO:0000256" key="1">
    <source>
        <dbReference type="ARBA" id="ARBA00022801"/>
    </source>
</evidence>
<keyword evidence="4" id="KW-1185">Reference proteome</keyword>
<evidence type="ECO:0000313" key="4">
    <source>
        <dbReference type="Proteomes" id="UP000182769"/>
    </source>
</evidence>
<protein>
    <submittedName>
        <fullName evidence="3">L-ascorbate metabolism protein UlaG, beta-lactamase superfamily</fullName>
    </submittedName>
</protein>
<dbReference type="RefSeq" id="WP_055463192.1">
    <property type="nucleotide sequence ID" value="NZ_CYHG01000006.1"/>
</dbReference>
<organism evidence="3 4">
    <name type="scientific">Marinomonas fungiae</name>
    <dbReference type="NCBI Taxonomy" id="1137284"/>
    <lineage>
        <taxon>Bacteria</taxon>
        <taxon>Pseudomonadati</taxon>
        <taxon>Pseudomonadota</taxon>
        <taxon>Gammaproteobacteria</taxon>
        <taxon>Oceanospirillales</taxon>
        <taxon>Oceanospirillaceae</taxon>
        <taxon>Marinomonas</taxon>
    </lineage>
</organism>
<dbReference type="SUPFAM" id="SSF56281">
    <property type="entry name" value="Metallo-hydrolase/oxidoreductase"/>
    <property type="match status" value="1"/>
</dbReference>
<dbReference type="PANTHER" id="PTHR43546">
    <property type="entry name" value="UPF0173 METAL-DEPENDENT HYDROLASE MJ1163-RELATED"/>
    <property type="match status" value="1"/>
</dbReference>
<gene>
    <name evidence="3" type="ORF">Ga0061065_10659</name>
</gene>
<dbReference type="STRING" id="1137284.GCA_001418205_02104"/>
<dbReference type="InterPro" id="IPR036866">
    <property type="entry name" value="RibonucZ/Hydroxyglut_hydro"/>
</dbReference>
<dbReference type="OrthoDB" id="9805728at2"/>
<dbReference type="GO" id="GO:0016787">
    <property type="term" value="F:hydrolase activity"/>
    <property type="evidence" value="ECO:0007669"/>
    <property type="project" value="UniProtKB-KW"/>
</dbReference>
<dbReference type="Pfam" id="PF12706">
    <property type="entry name" value="Lactamase_B_2"/>
    <property type="match status" value="1"/>
</dbReference>
<name>A0A0K6IM99_9GAMM</name>
<dbReference type="AlphaFoldDB" id="A0A0K6IM99"/>
<evidence type="ECO:0000259" key="2">
    <source>
        <dbReference type="Pfam" id="PF12706"/>
    </source>
</evidence>
<sequence length="258" mass="28514">MKITQIRNATLHIDYAGVRFLVDPMLADQGAYPGLPGTVNSEQRNPTAPLPLSIEDILQVDAVLLTHLHPDHWDAKAQAVIPKDTLLLAQNEADRQTLIEQGFENVQVFEGGMVFRGITLTTTECQHGYDRLFENPAMAARMGEVTGVIFSHPTEQSLYLAGDTIWTPAIESTLQQHQPDVVILNVGWAHVLEYGPIIMGKEDVLKTHLTLPHAKIVASHLEAMNHLLLSRSELAEYAQLNQLDAFVAIPADGETLTY</sequence>
<dbReference type="Gene3D" id="3.60.15.10">
    <property type="entry name" value="Ribonuclease Z/Hydroxyacylglutathione hydrolase-like"/>
    <property type="match status" value="1"/>
</dbReference>